<protein>
    <submittedName>
        <fullName evidence="3">DUF4998 domain-containing protein</fullName>
    </submittedName>
</protein>
<reference evidence="4" key="1">
    <citation type="journal article" date="2019" name="Int. J. Syst. Evol. Microbiol.">
        <title>The Global Catalogue of Microorganisms (GCM) 10K type strain sequencing project: providing services to taxonomists for standard genome sequencing and annotation.</title>
        <authorList>
            <consortium name="The Broad Institute Genomics Platform"/>
            <consortium name="The Broad Institute Genome Sequencing Center for Infectious Disease"/>
            <person name="Wu L."/>
            <person name="Ma J."/>
        </authorList>
    </citation>
    <scope>NUCLEOTIDE SEQUENCE [LARGE SCALE GENOMIC DNA]</scope>
    <source>
        <strain evidence="4">KCTC 52298</strain>
    </source>
</reference>
<dbReference type="SUPFAM" id="SSF49785">
    <property type="entry name" value="Galactose-binding domain-like"/>
    <property type="match status" value="1"/>
</dbReference>
<feature type="signal peptide" evidence="1">
    <location>
        <begin position="1"/>
        <end position="20"/>
    </location>
</feature>
<sequence length="380" mass="42939">MKKKQKLVGCLLLLVSLAISGCKDMHDIYAEHVVPNGSKYPGKIQSIVAHSGHNRVVLGWRNTKDPAVNKVRVFWNNYKDSVEMDITERKDSSSLSIQPLNEGNYNFIVHTYDREMRRSVPLEVQGIVYGEVYSSYLSNSVIVEDKILENEGLSINWGTPDTQNGMIGTRIIYRSNQGKEKTVVIPSTEKKTFIDDFDTFSNGYQYQALFLPNELSVDTFSVALDRRIPTMALDRRLWTVTASSFEATAQIPVGGGPPEKTLDGDVNTFWHSKHTGTMVPFPHWLAYDMKKKILIEKIVLTARPGKFNKEDFNKFIIQSSNNGTDWTDHGSFTFADIDDPQVFIPQTSISARYFRIYMTAGPQKYSHLAEVEAYGKAVGL</sequence>
<dbReference type="Gene3D" id="2.60.120.260">
    <property type="entry name" value="Galactose-binding domain-like"/>
    <property type="match status" value="1"/>
</dbReference>
<dbReference type="Proteomes" id="UP001597440">
    <property type="component" value="Unassembled WGS sequence"/>
</dbReference>
<keyword evidence="4" id="KW-1185">Reference proteome</keyword>
<dbReference type="RefSeq" id="WP_210355083.1">
    <property type="nucleotide sequence ID" value="NZ_JAEQMU010000004.1"/>
</dbReference>
<name>A0ABW5KYI2_9SPHI</name>
<comment type="caution">
    <text evidence="3">The sequence shown here is derived from an EMBL/GenBank/DDBJ whole genome shotgun (WGS) entry which is preliminary data.</text>
</comment>
<evidence type="ECO:0000256" key="1">
    <source>
        <dbReference type="SAM" id="SignalP"/>
    </source>
</evidence>
<dbReference type="InterPro" id="IPR008979">
    <property type="entry name" value="Galactose-bd-like_sf"/>
</dbReference>
<dbReference type="Pfam" id="PF16389">
    <property type="entry name" value="DUF4998"/>
    <property type="match status" value="1"/>
</dbReference>
<evidence type="ECO:0000313" key="4">
    <source>
        <dbReference type="Proteomes" id="UP001597440"/>
    </source>
</evidence>
<evidence type="ECO:0000313" key="3">
    <source>
        <dbReference type="EMBL" id="MFD2553568.1"/>
    </source>
</evidence>
<dbReference type="PROSITE" id="PS50022">
    <property type="entry name" value="FA58C_3"/>
    <property type="match status" value="1"/>
</dbReference>
<organism evidence="3 4">
    <name type="scientific">Sphingobacterium tabacisoli</name>
    <dbReference type="NCBI Taxonomy" id="2044855"/>
    <lineage>
        <taxon>Bacteria</taxon>
        <taxon>Pseudomonadati</taxon>
        <taxon>Bacteroidota</taxon>
        <taxon>Sphingobacteriia</taxon>
        <taxon>Sphingobacteriales</taxon>
        <taxon>Sphingobacteriaceae</taxon>
        <taxon>Sphingobacterium</taxon>
    </lineage>
</organism>
<proteinExistence type="predicted"/>
<dbReference type="PROSITE" id="PS51257">
    <property type="entry name" value="PROKAR_LIPOPROTEIN"/>
    <property type="match status" value="1"/>
</dbReference>
<dbReference type="InterPro" id="IPR000421">
    <property type="entry name" value="FA58C"/>
</dbReference>
<evidence type="ECO:0000259" key="2">
    <source>
        <dbReference type="PROSITE" id="PS50022"/>
    </source>
</evidence>
<gene>
    <name evidence="3" type="ORF">ACFSQW_04145</name>
</gene>
<feature type="chain" id="PRO_5046597947" evidence="1">
    <location>
        <begin position="21"/>
        <end position="380"/>
    </location>
</feature>
<accession>A0ABW5KYI2</accession>
<dbReference type="EMBL" id="JBHULD010000004">
    <property type="protein sequence ID" value="MFD2553568.1"/>
    <property type="molecule type" value="Genomic_DNA"/>
</dbReference>
<dbReference type="Pfam" id="PF00754">
    <property type="entry name" value="F5_F8_type_C"/>
    <property type="match status" value="1"/>
</dbReference>
<feature type="domain" description="F5/8 type C" evidence="2">
    <location>
        <begin position="226"/>
        <end position="376"/>
    </location>
</feature>
<keyword evidence="1" id="KW-0732">Signal</keyword>